<evidence type="ECO:0000313" key="19">
    <source>
        <dbReference type="EMBL" id="GAU96553.1"/>
    </source>
</evidence>
<evidence type="ECO:0000259" key="18">
    <source>
        <dbReference type="PROSITE" id="PS50853"/>
    </source>
</evidence>
<evidence type="ECO:0000256" key="1">
    <source>
        <dbReference type="ARBA" id="ARBA00004251"/>
    </source>
</evidence>
<evidence type="ECO:0000256" key="2">
    <source>
        <dbReference type="ARBA" id="ARBA00022475"/>
    </source>
</evidence>
<keyword evidence="8 16" id="KW-1133">Transmembrane helix</keyword>
<feature type="compositionally biased region" description="Polar residues" evidence="15">
    <location>
        <begin position="1306"/>
        <end position="1330"/>
    </location>
</feature>
<dbReference type="OrthoDB" id="5982258at2759"/>
<dbReference type="GO" id="GO:0098609">
    <property type="term" value="P:cell-cell adhesion"/>
    <property type="evidence" value="ECO:0007669"/>
    <property type="project" value="TreeGrafter"/>
</dbReference>
<dbReference type="FunFam" id="2.60.40.10:FF:000120">
    <property type="entry name" value="Down syndrome cell adhesion molecule like 1"/>
    <property type="match status" value="1"/>
</dbReference>
<feature type="domain" description="Fibronectin type-III" evidence="18">
    <location>
        <begin position="648"/>
        <end position="742"/>
    </location>
</feature>
<keyword evidence="11" id="KW-1015">Disulfide bond</keyword>
<dbReference type="InterPro" id="IPR007110">
    <property type="entry name" value="Ig-like_dom"/>
</dbReference>
<evidence type="ECO:0000256" key="16">
    <source>
        <dbReference type="SAM" id="Phobius"/>
    </source>
</evidence>
<dbReference type="InterPro" id="IPR036179">
    <property type="entry name" value="Ig-like_dom_sf"/>
</dbReference>
<dbReference type="InterPro" id="IPR003599">
    <property type="entry name" value="Ig_sub"/>
</dbReference>
<sequence>MTKKTRKAAMEFHLGCSLFIGFFVSASFSSAFGSKVTSSTNSWPSRYLTTIEGHGVQQPSSRQLLNVTAIAEQSVYLPAGKAAWKSGKSEWRRENQVLPANHRQSIFANNGTLLIKNVDKALDVGLYSGPMLDYHLDIIQPPRIEPLAFPSDLSPLARVRVSCVVSKGDPPITIEWYKDNQRLTTASAALLDISLTNIDEFASFLSISSLNVRHSGNYTCAARNRDAEAAQDAKTAKLVVNVPVHWVHEPSSKAFALQNANLNMTCQANGNPKPVVEWLRAVPGVSPENYAPVANDRSHLFENGTLVMRDVQRSDEGRYLCQAFNGIGPIISKIVHLTVKAPAYFLQEQETVTVTLGSGAALECQAYGEPNITVHWFYKGKSLKEGAYDRLNIHVQNLTESWKSTVRISRSQRSDSGVYSCKASNEFGSRTRKVELLVQEVAEKPSGVNMAAINSRMAQLEWSAGYDGNSPVINFILEWKRQTDLWTHDGMKREHAPGNSTRYTLNNLHPATRYDIRVRAENALGQSEPSQVVQIVTDEERPSGVPQDVRLTSPTSTTINLTWKPPPAETHNGAIQGYVIEYKAVNSSENFVYKKIQSDGKREESVTLMDLRKYTAYIVVIQAYNTIGSGPKTDPTTVWTLEDVPSDAPRLVAANPESPQRISITWEQLPPESINGVLLGYKVLYKPRDDWTSQSIVKPVQDGSCVIDDLKKFTNYTIQVLAFTEKGEGPASVAVFAQTFPDVPSHPAEIKAWSISPTSVLVSWTEPKEKNGIIKNYNVYMRPVGGHKEKKRMVYVNKFEFAGLMTDTEYEVWVTAETDVGESAPSFRVKVTPTSTGPARIASFSTITSVPTGQSAILPCTGVGYPEPVAVQWWQGNRLVKGGDNREIFLNGSLKIVKNQPSDSGVFTCRVKNTYGEDAVDVTLIVQRSPMPPNMSVTSVTDNSVVVSWKVLYDGGSTVKGYTLYYKSADEPWKSITLPANFQTYTLKNLLCGHSYSAYITAYNDIGTSEASTSVRASIPGQVAISSDLQSLIFPNTTSVIVFLSAWKDGGCPIKTFGIQYQAYSEKEWVRYGDQIPGNAESITIPDLEPQKAYRMKLRAVNDAGVTEREYVFGTLTENGDAMLPEVIVRKEQSVRSFHEDPPKISAAVGGTIFALLLIAAAAVLVKRRRSHKYPSNDRDLTNNRRLISHHLDYLTPRKSSSFQQTPWKTINEFSDPNHRTPVSLGGTPQQWRPPICNNDLMISPPPYGSPKRLNTTIRTNNISLHEIDTHYQTPRSVRVIKRDDSTPDSGFSGSNLKHTDGEGTFQRQSIPRTSNGSVTSDSDNLQRLNINLHKNRPKPAPRRRPPTRSRHMGTASLVRARSGPPAGSSSSPSSVEDVPHSSHTARFARKHQPHIHFPSPPHSDDDGRRPIRLSHQEAFDMHRYSCELRPMDQYTFLEDGHQLLQPTTTV</sequence>
<evidence type="ECO:0000256" key="5">
    <source>
        <dbReference type="ARBA" id="ARBA00022737"/>
    </source>
</evidence>
<evidence type="ECO:0000256" key="12">
    <source>
        <dbReference type="ARBA" id="ARBA00023180"/>
    </source>
</evidence>
<feature type="compositionally biased region" description="Polar residues" evidence="15">
    <location>
        <begin position="1288"/>
        <end position="1297"/>
    </location>
</feature>
<evidence type="ECO:0000256" key="13">
    <source>
        <dbReference type="ARBA" id="ARBA00023319"/>
    </source>
</evidence>
<keyword evidence="6" id="KW-0130">Cell adhesion</keyword>
<evidence type="ECO:0000256" key="3">
    <source>
        <dbReference type="ARBA" id="ARBA00022692"/>
    </source>
</evidence>
<protein>
    <recommendedName>
        <fullName evidence="21">Down syndrome cell adhesion molecule-like protein Dscam2</fullName>
    </recommendedName>
</protein>
<feature type="region of interest" description="Disordered" evidence="15">
    <location>
        <begin position="1266"/>
        <end position="1411"/>
    </location>
</feature>
<dbReference type="SMART" id="SM00409">
    <property type="entry name" value="IG"/>
    <property type="match status" value="4"/>
</dbReference>
<dbReference type="Proteomes" id="UP000186922">
    <property type="component" value="Unassembled WGS sequence"/>
</dbReference>
<keyword evidence="9" id="KW-0770">Synapse</keyword>
<evidence type="ECO:0008006" key="21">
    <source>
        <dbReference type="Google" id="ProtNLM"/>
    </source>
</evidence>
<dbReference type="InterPro" id="IPR013098">
    <property type="entry name" value="Ig_I-set"/>
</dbReference>
<dbReference type="PROSITE" id="PS50835">
    <property type="entry name" value="IG_LIKE"/>
    <property type="match status" value="4"/>
</dbReference>
<dbReference type="SMART" id="SM00060">
    <property type="entry name" value="FN3"/>
    <property type="match status" value="6"/>
</dbReference>
<keyword evidence="3 16" id="KW-0812">Transmembrane</keyword>
<gene>
    <name evidence="19" type="primary">RvY_07983-1</name>
    <name evidence="19" type="synonym">RvY_07983.1</name>
    <name evidence="19" type="ORF">RvY_07983</name>
</gene>
<keyword evidence="12" id="KW-0325">Glycoprotein</keyword>
<dbReference type="Pfam" id="PF13927">
    <property type="entry name" value="Ig_3"/>
    <property type="match status" value="2"/>
</dbReference>
<dbReference type="GO" id="GO:0016020">
    <property type="term" value="C:membrane"/>
    <property type="evidence" value="ECO:0007669"/>
    <property type="project" value="UniProtKB-SubCell"/>
</dbReference>
<dbReference type="SUPFAM" id="SSF49265">
    <property type="entry name" value="Fibronectin type III"/>
    <property type="match status" value="3"/>
</dbReference>
<feature type="compositionally biased region" description="Basic residues" evidence="15">
    <location>
        <begin position="1334"/>
        <end position="1352"/>
    </location>
</feature>
<keyword evidence="13" id="KW-0393">Immunoglobulin domain</keyword>
<evidence type="ECO:0000256" key="15">
    <source>
        <dbReference type="SAM" id="MobiDB-lite"/>
    </source>
</evidence>
<evidence type="ECO:0000256" key="10">
    <source>
        <dbReference type="ARBA" id="ARBA00023136"/>
    </source>
</evidence>
<keyword evidence="20" id="KW-1185">Reference proteome</keyword>
<keyword evidence="4" id="KW-0732">Signal</keyword>
<dbReference type="CDD" id="cd00063">
    <property type="entry name" value="FN3"/>
    <property type="match status" value="6"/>
</dbReference>
<dbReference type="InterPro" id="IPR036116">
    <property type="entry name" value="FN3_sf"/>
</dbReference>
<dbReference type="InterPro" id="IPR013783">
    <property type="entry name" value="Ig-like_fold"/>
</dbReference>
<dbReference type="FunFam" id="2.60.40.10:FF:000333">
    <property type="entry name" value="Down syndrome cell adhesion molecule"/>
    <property type="match status" value="1"/>
</dbReference>
<evidence type="ECO:0000256" key="4">
    <source>
        <dbReference type="ARBA" id="ARBA00022729"/>
    </source>
</evidence>
<keyword evidence="2" id="KW-1003">Cell membrane</keyword>
<feature type="domain" description="Fibronectin type-III" evidence="18">
    <location>
        <begin position="1025"/>
        <end position="1120"/>
    </location>
</feature>
<comment type="caution">
    <text evidence="19">The sequence shown here is derived from an EMBL/GenBank/DDBJ whole genome shotgun (WGS) entry which is preliminary data.</text>
</comment>
<feature type="domain" description="Ig-like" evidence="17">
    <location>
        <begin position="838"/>
        <end position="923"/>
    </location>
</feature>
<dbReference type="PROSITE" id="PS50853">
    <property type="entry name" value="FN3"/>
    <property type="match status" value="6"/>
</dbReference>
<feature type="transmembrane region" description="Helical" evidence="16">
    <location>
        <begin position="1145"/>
        <end position="1166"/>
    </location>
</feature>
<dbReference type="Pfam" id="PF25059">
    <property type="entry name" value="FN3_DSCAM-DSCAML_C"/>
    <property type="match status" value="1"/>
</dbReference>
<evidence type="ECO:0000256" key="11">
    <source>
        <dbReference type="ARBA" id="ARBA00023157"/>
    </source>
</evidence>
<dbReference type="Pfam" id="PF00041">
    <property type="entry name" value="fn3"/>
    <property type="match status" value="5"/>
</dbReference>
<dbReference type="SUPFAM" id="SSF48726">
    <property type="entry name" value="Immunoglobulin"/>
    <property type="match status" value="4"/>
</dbReference>
<dbReference type="GO" id="GO:0045202">
    <property type="term" value="C:synapse"/>
    <property type="evidence" value="ECO:0007669"/>
    <property type="project" value="UniProtKB-SubCell"/>
</dbReference>
<organism evidence="19 20">
    <name type="scientific">Ramazzottius varieornatus</name>
    <name type="common">Water bear</name>
    <name type="synonym">Tardigrade</name>
    <dbReference type="NCBI Taxonomy" id="947166"/>
    <lineage>
        <taxon>Eukaryota</taxon>
        <taxon>Metazoa</taxon>
        <taxon>Ecdysozoa</taxon>
        <taxon>Tardigrada</taxon>
        <taxon>Eutardigrada</taxon>
        <taxon>Parachela</taxon>
        <taxon>Hypsibioidea</taxon>
        <taxon>Ramazzottiidae</taxon>
        <taxon>Ramazzottius</taxon>
    </lineage>
</organism>
<feature type="compositionally biased region" description="Low complexity" evidence="15">
    <location>
        <begin position="1360"/>
        <end position="1375"/>
    </location>
</feature>
<dbReference type="Gene3D" id="2.60.40.10">
    <property type="entry name" value="Immunoglobulins"/>
    <property type="match status" value="10"/>
</dbReference>
<evidence type="ECO:0000256" key="14">
    <source>
        <dbReference type="ARBA" id="ARBA00034103"/>
    </source>
</evidence>
<dbReference type="InterPro" id="IPR013106">
    <property type="entry name" value="Ig_V-set"/>
</dbReference>
<evidence type="ECO:0000256" key="8">
    <source>
        <dbReference type="ARBA" id="ARBA00022989"/>
    </source>
</evidence>
<keyword evidence="7" id="KW-0524">Neurogenesis</keyword>
<name>A0A1D1VCE2_RAMVA</name>
<dbReference type="InterPro" id="IPR003961">
    <property type="entry name" value="FN3_dom"/>
</dbReference>
<keyword evidence="10 16" id="KW-0472">Membrane</keyword>
<dbReference type="PANTHER" id="PTHR44170">
    <property type="entry name" value="PROTEIN SIDEKICK"/>
    <property type="match status" value="1"/>
</dbReference>
<dbReference type="FunFam" id="2.60.40.10:FF:000093">
    <property type="entry name" value="Down syndrome cell adhesion molecule, isoform B"/>
    <property type="match status" value="1"/>
</dbReference>
<proteinExistence type="predicted"/>
<dbReference type="FunFam" id="2.60.40.10:FF:000107">
    <property type="entry name" value="Myosin, light chain kinase a"/>
    <property type="match status" value="1"/>
</dbReference>
<feature type="domain" description="Ig-like" evidence="17">
    <location>
        <begin position="243"/>
        <end position="338"/>
    </location>
</feature>
<dbReference type="PANTHER" id="PTHR44170:SF53">
    <property type="entry name" value="DS CELL ADHESION MOLECULE LIKE 1"/>
    <property type="match status" value="1"/>
</dbReference>
<feature type="domain" description="Fibronectin type-III" evidence="18">
    <location>
        <begin position="746"/>
        <end position="839"/>
    </location>
</feature>
<reference evidence="19 20" key="1">
    <citation type="journal article" date="2016" name="Nat. Commun.">
        <title>Extremotolerant tardigrade genome and improved radiotolerance of human cultured cells by tardigrade-unique protein.</title>
        <authorList>
            <person name="Hashimoto T."/>
            <person name="Horikawa D.D."/>
            <person name="Saito Y."/>
            <person name="Kuwahara H."/>
            <person name="Kozuka-Hata H."/>
            <person name="Shin-I T."/>
            <person name="Minakuchi Y."/>
            <person name="Ohishi K."/>
            <person name="Motoyama A."/>
            <person name="Aizu T."/>
            <person name="Enomoto A."/>
            <person name="Kondo K."/>
            <person name="Tanaka S."/>
            <person name="Hara Y."/>
            <person name="Koshikawa S."/>
            <person name="Sagara H."/>
            <person name="Miura T."/>
            <person name="Yokobori S."/>
            <person name="Miyagawa K."/>
            <person name="Suzuki Y."/>
            <person name="Kubo T."/>
            <person name="Oyama M."/>
            <person name="Kohara Y."/>
            <person name="Fujiyama A."/>
            <person name="Arakawa K."/>
            <person name="Katayama T."/>
            <person name="Toyoda A."/>
            <person name="Kunieda T."/>
        </authorList>
    </citation>
    <scope>NUCLEOTIDE SEQUENCE [LARGE SCALE GENOMIC DNA]</scope>
    <source>
        <strain evidence="19 20">YOKOZUNA-1</strain>
    </source>
</reference>
<feature type="domain" description="Ig-like" evidence="17">
    <location>
        <begin position="342"/>
        <end position="435"/>
    </location>
</feature>
<evidence type="ECO:0000259" key="17">
    <source>
        <dbReference type="PROSITE" id="PS50835"/>
    </source>
</evidence>
<evidence type="ECO:0000313" key="20">
    <source>
        <dbReference type="Proteomes" id="UP000186922"/>
    </source>
</evidence>
<dbReference type="FunFam" id="2.60.40.10:FF:000104">
    <property type="entry name" value="Down syndrome cell adhesion molecule b"/>
    <property type="match status" value="1"/>
</dbReference>
<dbReference type="GO" id="GO:0007399">
    <property type="term" value="P:nervous system development"/>
    <property type="evidence" value="ECO:0007669"/>
    <property type="project" value="UniProtKB-KW"/>
</dbReference>
<keyword evidence="5" id="KW-0677">Repeat</keyword>
<feature type="domain" description="Fibronectin type-III" evidence="18">
    <location>
        <begin position="929"/>
        <end position="1022"/>
    </location>
</feature>
<dbReference type="Pfam" id="PF07679">
    <property type="entry name" value="I-set"/>
    <property type="match status" value="2"/>
</dbReference>
<dbReference type="SMART" id="SM00408">
    <property type="entry name" value="IGc2"/>
    <property type="match status" value="4"/>
</dbReference>
<feature type="domain" description="Ig-like" evidence="17">
    <location>
        <begin position="142"/>
        <end position="236"/>
    </location>
</feature>
<evidence type="ECO:0000256" key="9">
    <source>
        <dbReference type="ARBA" id="ARBA00023018"/>
    </source>
</evidence>
<dbReference type="InterPro" id="IPR056754">
    <property type="entry name" value="DSCAM/DSCAML_C"/>
</dbReference>
<comment type="subcellular location">
    <subcellularLocation>
        <location evidence="1">Cell membrane</location>
        <topology evidence="1">Single-pass type I membrane protein</topology>
    </subcellularLocation>
    <subcellularLocation>
        <location evidence="14">Synapse</location>
    </subcellularLocation>
</comment>
<accession>A0A1D1VCE2</accession>
<dbReference type="InterPro" id="IPR003598">
    <property type="entry name" value="Ig_sub2"/>
</dbReference>
<dbReference type="SMART" id="SM00406">
    <property type="entry name" value="IGv"/>
    <property type="match status" value="2"/>
</dbReference>
<dbReference type="STRING" id="947166.A0A1D1VCE2"/>
<feature type="domain" description="Fibronectin type-III" evidence="18">
    <location>
        <begin position="444"/>
        <end position="540"/>
    </location>
</feature>
<evidence type="ECO:0000256" key="7">
    <source>
        <dbReference type="ARBA" id="ARBA00022902"/>
    </source>
</evidence>
<feature type="domain" description="Fibronectin type-III" evidence="18">
    <location>
        <begin position="545"/>
        <end position="643"/>
    </location>
</feature>
<dbReference type="EMBL" id="BDGG01000003">
    <property type="protein sequence ID" value="GAU96553.1"/>
    <property type="molecule type" value="Genomic_DNA"/>
</dbReference>
<evidence type="ECO:0000256" key="6">
    <source>
        <dbReference type="ARBA" id="ARBA00022889"/>
    </source>
</evidence>